<accession>A0AAW3PZK7</accession>
<sequence length="370" mass="42478">MSLVEQINRKRREIKTDGYPMSIGEWVSMYEREELDIHPEFQRFYRWTSAQKAGLIESILLGIPLPQIFVSQRSDGVWDVVDGLQRLSTIFQFMGILRDEDGQRMEPLALEGTKYLPALNGVLWESADNPRHSLPKELQLVIKRSKIAASIVLKESDESAKYDLFQRLNTGGSELSPQEVRNCLLVMINKSFFEWLKELPRYEPFIATTALSDRPLEEAYDVELALRFIILARIPEVEIKSIGDVGVFLTDRVSEVAQNKRFRRGEIKQLFEDTFDVLAQILEDEAFKRYSIKKKRHEGGFLLSMFEVVALGVAYNIAEGTLCEQKEIPKRARSIWSNKAFTDWATSGVNASRRLPRLIPLGRKLFSNAA</sequence>
<dbReference type="EMBL" id="LNJP01000001">
    <property type="protein sequence ID" value="KWZ34545.1"/>
    <property type="molecule type" value="Genomic_DNA"/>
</dbReference>
<dbReference type="PANTHER" id="PTHR39639">
    <property type="entry name" value="CHROMOSOME 16, WHOLE GENOME SHOTGUN SEQUENCE"/>
    <property type="match status" value="1"/>
</dbReference>
<feature type="domain" description="GmrSD restriction endonucleases N-terminal" evidence="1">
    <location>
        <begin position="25"/>
        <end position="185"/>
    </location>
</feature>
<dbReference type="Proteomes" id="UP000070434">
    <property type="component" value="Chromosome 1"/>
</dbReference>
<organism evidence="2 3">
    <name type="scientific">Burkholderia anthina</name>
    <dbReference type="NCBI Taxonomy" id="179879"/>
    <lineage>
        <taxon>Bacteria</taxon>
        <taxon>Pseudomonadati</taxon>
        <taxon>Pseudomonadota</taxon>
        <taxon>Betaproteobacteria</taxon>
        <taxon>Burkholderiales</taxon>
        <taxon>Burkholderiaceae</taxon>
        <taxon>Burkholderia</taxon>
        <taxon>Burkholderia cepacia complex</taxon>
    </lineage>
</organism>
<evidence type="ECO:0000259" key="1">
    <source>
        <dbReference type="Pfam" id="PF03235"/>
    </source>
</evidence>
<dbReference type="AlphaFoldDB" id="A0AAW3PZK7"/>
<protein>
    <recommendedName>
        <fullName evidence="1">GmrSD restriction endonucleases N-terminal domain-containing protein</fullName>
    </recommendedName>
</protein>
<proteinExistence type="predicted"/>
<evidence type="ECO:0000313" key="2">
    <source>
        <dbReference type="EMBL" id="KWZ34545.1"/>
    </source>
</evidence>
<name>A0AAW3PZK7_9BURK</name>
<dbReference type="Pfam" id="PF03235">
    <property type="entry name" value="GmrSD_N"/>
    <property type="match status" value="1"/>
</dbReference>
<reference evidence="2 3" key="1">
    <citation type="submission" date="2015-11" db="EMBL/GenBank/DDBJ databases">
        <authorList>
            <person name="Sahl J."/>
            <person name="Wagner D."/>
            <person name="Keim P."/>
        </authorList>
    </citation>
    <scope>NUCLEOTIDE SEQUENCE [LARGE SCALE GENOMIC DNA]</scope>
    <source>
        <strain evidence="2 3">AZ-4-2-10-S1-D7</strain>
    </source>
</reference>
<evidence type="ECO:0000313" key="3">
    <source>
        <dbReference type="Proteomes" id="UP000070434"/>
    </source>
</evidence>
<dbReference type="InterPro" id="IPR004919">
    <property type="entry name" value="GmrSD_N"/>
</dbReference>
<dbReference type="RefSeq" id="WP_060965673.1">
    <property type="nucleotide sequence ID" value="NZ_CM003768.1"/>
</dbReference>
<dbReference type="PANTHER" id="PTHR39639:SF1">
    <property type="entry name" value="DUF262 DOMAIN-CONTAINING PROTEIN"/>
    <property type="match status" value="1"/>
</dbReference>
<comment type="caution">
    <text evidence="2">The sequence shown here is derived from an EMBL/GenBank/DDBJ whole genome shotgun (WGS) entry which is preliminary data.</text>
</comment>
<gene>
    <name evidence="2" type="ORF">WS64_02815</name>
</gene>